<comment type="similarity">
    <text evidence="1">Belongs to the peptidase C1 family.</text>
</comment>
<evidence type="ECO:0000256" key="2">
    <source>
        <dbReference type="SAM" id="MobiDB-lite"/>
    </source>
</evidence>
<dbReference type="RefSeq" id="WP_273953181.1">
    <property type="nucleotide sequence ID" value="NZ_JAQSIP010000009.1"/>
</dbReference>
<dbReference type="CDD" id="cd02619">
    <property type="entry name" value="Peptidase_C1"/>
    <property type="match status" value="1"/>
</dbReference>
<dbReference type="PANTHER" id="PTHR12411">
    <property type="entry name" value="CYSTEINE PROTEASE FAMILY C1-RELATED"/>
    <property type="match status" value="1"/>
</dbReference>
<evidence type="ECO:0000256" key="1">
    <source>
        <dbReference type="ARBA" id="ARBA00008455"/>
    </source>
</evidence>
<dbReference type="InterPro" id="IPR000668">
    <property type="entry name" value="Peptidase_C1A_C"/>
</dbReference>
<sequence length="639" mass="67399">MKHNTVRWVGAGLTVLGALAGGARAQTLAPLNADWLDHPSRQALKQAATPSDDPAGRGTGWVPSPMDQSHMRGQIPQQVQQLLQTKAAGADGSVLKATFPSSFDLRSLGWVSPVRDQGACGDCYAFATTGSLESTMLATQAGSYDYSENHINVRHGFDFPVCAGGNMQITAAYLTRWGNTEGFAAGPVFESDDPYTATAATSVAGLSPRQHVQQVMYLPERASPTDNTNWKYALQQYGAAAVAMYISSSPAYWNASTASYYYTAANPASANHAVTLIGWDDNYPASQFSTRPPGNGAFLMKNQYGSNWGNGGYFYISYYDARLSNATVFSPAQSVNNYGRAYLHDPLGSITAMGYNGSTSAYGANVFTAQATETISAVGLYLPDVNGSYQIDLYTDLSSGSNPVSGTLQTSARTTGSFPYSGLYTVTLNSPVQVKAGSQFAVVARITNSSSFYPLGIEKPYAGYSSRATASSGQSFVSFSGSSWTDLSTLNGYANTNLTLRAYTQAGSATEAASYAGIYQSTADSNSYLSVHQNGNGVIIANFNTIGAVGARQSTVLGSYQPARQDIWDLYQGTLSGNQATLSGQLLFGACQASVSAVFTSTTVQLNLSGLSATTSGLSQGVNCGSSAIRTNTVYNKIM</sequence>
<dbReference type="Proteomes" id="UP001528673">
    <property type="component" value="Unassembled WGS sequence"/>
</dbReference>
<feature type="domain" description="Peptidase C1A papain C-terminal" evidence="4">
    <location>
        <begin position="99"/>
        <end position="332"/>
    </location>
</feature>
<dbReference type="Pfam" id="PF00112">
    <property type="entry name" value="Peptidase_C1"/>
    <property type="match status" value="1"/>
</dbReference>
<dbReference type="Gene3D" id="3.90.70.10">
    <property type="entry name" value="Cysteine proteinases"/>
    <property type="match status" value="1"/>
</dbReference>
<dbReference type="SUPFAM" id="SSF54001">
    <property type="entry name" value="Cysteine proteinases"/>
    <property type="match status" value="1"/>
</dbReference>
<feature type="region of interest" description="Disordered" evidence="2">
    <location>
        <begin position="43"/>
        <end position="73"/>
    </location>
</feature>
<proteinExistence type="inferred from homology"/>
<comment type="caution">
    <text evidence="5">The sequence shown here is derived from an EMBL/GenBank/DDBJ whole genome shotgun (WGS) entry which is preliminary data.</text>
</comment>
<keyword evidence="6" id="KW-1185">Reference proteome</keyword>
<protein>
    <submittedName>
        <fullName evidence="5">Lectin like domain-containing protein</fullName>
    </submittedName>
</protein>
<dbReference type="EMBL" id="JAQSIP010000009">
    <property type="protein sequence ID" value="MDD0840391.1"/>
    <property type="molecule type" value="Genomic_DNA"/>
</dbReference>
<gene>
    <name evidence="5" type="ORF">PSQ40_17535</name>
</gene>
<feature type="chain" id="PRO_5045447732" evidence="3">
    <location>
        <begin position="26"/>
        <end position="639"/>
    </location>
</feature>
<evidence type="ECO:0000259" key="4">
    <source>
        <dbReference type="SMART" id="SM00645"/>
    </source>
</evidence>
<dbReference type="InterPro" id="IPR025660">
    <property type="entry name" value="Pept_his_AS"/>
</dbReference>
<dbReference type="InterPro" id="IPR038765">
    <property type="entry name" value="Papain-like_cys_pep_sf"/>
</dbReference>
<dbReference type="PROSITE" id="PS00639">
    <property type="entry name" value="THIOL_PROTEASE_HIS"/>
    <property type="match status" value="1"/>
</dbReference>
<name>A0ABT5N270_9BURK</name>
<evidence type="ECO:0000313" key="5">
    <source>
        <dbReference type="EMBL" id="MDD0840391.1"/>
    </source>
</evidence>
<dbReference type="SMART" id="SM00645">
    <property type="entry name" value="Pept_C1"/>
    <property type="match status" value="1"/>
</dbReference>
<dbReference type="Pfam" id="PF18560">
    <property type="entry name" value="Lectin_like"/>
    <property type="match status" value="1"/>
</dbReference>
<dbReference type="InterPro" id="IPR013128">
    <property type="entry name" value="Peptidase_C1A"/>
</dbReference>
<evidence type="ECO:0000256" key="3">
    <source>
        <dbReference type="SAM" id="SignalP"/>
    </source>
</evidence>
<organism evidence="5 6">
    <name type="scientific">Curvibacter cyanobacteriorum</name>
    <dbReference type="NCBI Taxonomy" id="3026422"/>
    <lineage>
        <taxon>Bacteria</taxon>
        <taxon>Pseudomonadati</taxon>
        <taxon>Pseudomonadota</taxon>
        <taxon>Betaproteobacteria</taxon>
        <taxon>Burkholderiales</taxon>
        <taxon>Comamonadaceae</taxon>
        <taxon>Curvibacter</taxon>
    </lineage>
</organism>
<accession>A0ABT5N270</accession>
<keyword evidence="3" id="KW-0732">Signal</keyword>
<dbReference type="InterPro" id="IPR000169">
    <property type="entry name" value="Pept_cys_AS"/>
</dbReference>
<dbReference type="PROSITE" id="PS00139">
    <property type="entry name" value="THIOL_PROTEASE_CYS"/>
    <property type="match status" value="1"/>
</dbReference>
<reference evidence="5 6" key="1">
    <citation type="submission" date="2023-02" db="EMBL/GenBank/DDBJ databases">
        <title>Bacterial whole genomic sequence of Curvibacter sp. HBC61.</title>
        <authorList>
            <person name="Le V."/>
            <person name="Ko S.-R."/>
            <person name="Ahn C.-Y."/>
            <person name="Oh H.-M."/>
        </authorList>
    </citation>
    <scope>NUCLEOTIDE SEQUENCE [LARGE SCALE GENOMIC DNA]</scope>
    <source>
        <strain evidence="5 6">HBC61</strain>
    </source>
</reference>
<dbReference type="InterPro" id="IPR040528">
    <property type="entry name" value="Lectin-like"/>
</dbReference>
<evidence type="ECO:0000313" key="6">
    <source>
        <dbReference type="Proteomes" id="UP001528673"/>
    </source>
</evidence>
<feature type="signal peptide" evidence="3">
    <location>
        <begin position="1"/>
        <end position="25"/>
    </location>
</feature>